<dbReference type="Proteomes" id="UP000748067">
    <property type="component" value="Unassembled WGS sequence"/>
</dbReference>
<gene>
    <name evidence="1" type="ORF">PSAN_25200</name>
    <name evidence="2" type="ORF">SAMN04490179_1915</name>
</gene>
<evidence type="ECO:0000313" key="4">
    <source>
        <dbReference type="Proteomes" id="UP000748067"/>
    </source>
</evidence>
<reference evidence="2 3" key="2">
    <citation type="submission" date="2016-10" db="EMBL/GenBank/DDBJ databases">
        <authorList>
            <person name="de Groot N.N."/>
        </authorList>
    </citation>
    <scope>NUCLEOTIDE SEQUENCE [LARGE SCALE GENOMIC DNA]</scope>
    <source>
        <strain evidence="2 3">BS2772</strain>
    </source>
</reference>
<proteinExistence type="predicted"/>
<sequence>MLEHDKEQAALEKIHADISRIYAERRKLNAEAH</sequence>
<accession>A0A1G9XPK1</accession>
<dbReference type="EMBL" id="JXDI01000001">
    <property type="protein sequence ID" value="KAF2410096.1"/>
    <property type="molecule type" value="Genomic_DNA"/>
</dbReference>
<evidence type="ECO:0000313" key="1">
    <source>
        <dbReference type="EMBL" id="KAF2410096.1"/>
    </source>
</evidence>
<protein>
    <submittedName>
        <fullName evidence="2">Uncharacterized protein</fullName>
    </submittedName>
</protein>
<keyword evidence="4" id="KW-1185">Reference proteome</keyword>
<dbReference type="AlphaFoldDB" id="A0A1G9XPK1"/>
<organism evidence="2 3">
    <name type="scientific">Pseudomonas antarctica</name>
    <dbReference type="NCBI Taxonomy" id="219572"/>
    <lineage>
        <taxon>Bacteria</taxon>
        <taxon>Pseudomonadati</taxon>
        <taxon>Pseudomonadota</taxon>
        <taxon>Gammaproteobacteria</taxon>
        <taxon>Pseudomonadales</taxon>
        <taxon>Pseudomonadaceae</taxon>
        <taxon>Pseudomonas</taxon>
    </lineage>
</organism>
<evidence type="ECO:0000313" key="3">
    <source>
        <dbReference type="Proteomes" id="UP000182470"/>
    </source>
</evidence>
<dbReference type="EMBL" id="LT629704">
    <property type="protein sequence ID" value="SDM98356.1"/>
    <property type="molecule type" value="Genomic_DNA"/>
</dbReference>
<name>A0A1G9XPK1_9PSED</name>
<dbReference type="Proteomes" id="UP000182470">
    <property type="component" value="Chromosome I"/>
</dbReference>
<reference evidence="1 4" key="1">
    <citation type="submission" date="2015-01" db="EMBL/GenBank/DDBJ databases">
        <title>Genome Sequence of Pseudomonas antarctica CMS 35.</title>
        <authorList>
            <person name="Voget S."/>
            <person name="Chow J."/>
            <person name="Daniel R."/>
            <person name="Streit W."/>
        </authorList>
    </citation>
    <scope>NUCLEOTIDE SEQUENCE [LARGE SCALE GENOMIC DNA]</scope>
    <source>
        <strain evidence="1 4">CMS 35</strain>
    </source>
</reference>
<evidence type="ECO:0000313" key="2">
    <source>
        <dbReference type="EMBL" id="SDM98356.1"/>
    </source>
</evidence>